<dbReference type="AlphaFoldDB" id="A0A7W9YAW3"/>
<dbReference type="GO" id="GO:0005694">
    <property type="term" value="C:chromosome"/>
    <property type="evidence" value="ECO:0007669"/>
    <property type="project" value="TreeGrafter"/>
</dbReference>
<feature type="region of interest" description="Disordered" evidence="2">
    <location>
        <begin position="1"/>
        <end position="31"/>
    </location>
</feature>
<dbReference type="CDD" id="cd16405">
    <property type="entry name" value="RepB_like_N"/>
    <property type="match status" value="1"/>
</dbReference>
<dbReference type="EMBL" id="JACHEG010000008">
    <property type="protein sequence ID" value="MBB6165227.1"/>
    <property type="molecule type" value="Genomic_DNA"/>
</dbReference>
<dbReference type="Pfam" id="PF07506">
    <property type="entry name" value="RepB"/>
    <property type="match status" value="1"/>
</dbReference>
<dbReference type="SUPFAM" id="SSF109709">
    <property type="entry name" value="KorB DNA-binding domain-like"/>
    <property type="match status" value="1"/>
</dbReference>
<comment type="caution">
    <text evidence="4">The sequence shown here is derived from an EMBL/GenBank/DDBJ whole genome shotgun (WGS) entry which is preliminary data.</text>
</comment>
<dbReference type="PANTHER" id="PTHR33375">
    <property type="entry name" value="CHROMOSOME-PARTITIONING PROTEIN PARB-RELATED"/>
    <property type="match status" value="1"/>
</dbReference>
<dbReference type="PANTHER" id="PTHR33375:SF1">
    <property type="entry name" value="CHROMOSOME-PARTITIONING PROTEIN PARB-RELATED"/>
    <property type="match status" value="1"/>
</dbReference>
<dbReference type="Proteomes" id="UP000547879">
    <property type="component" value="Unassembled WGS sequence"/>
</dbReference>
<dbReference type="SMART" id="SM00470">
    <property type="entry name" value="ParB"/>
    <property type="match status" value="1"/>
</dbReference>
<dbReference type="SUPFAM" id="SSF110849">
    <property type="entry name" value="ParB/Sulfiredoxin"/>
    <property type="match status" value="1"/>
</dbReference>
<comment type="similarity">
    <text evidence="1">Belongs to the ParB family.</text>
</comment>
<dbReference type="GO" id="GO:0007059">
    <property type="term" value="P:chromosome segregation"/>
    <property type="evidence" value="ECO:0007669"/>
    <property type="project" value="TreeGrafter"/>
</dbReference>
<organism evidence="4 5">
    <name type="scientific">Rhizobium wenxiniae</name>
    <dbReference type="NCBI Taxonomy" id="1737357"/>
    <lineage>
        <taxon>Bacteria</taxon>
        <taxon>Pseudomonadati</taxon>
        <taxon>Pseudomonadota</taxon>
        <taxon>Alphaproteobacteria</taxon>
        <taxon>Hyphomicrobiales</taxon>
        <taxon>Rhizobiaceae</taxon>
        <taxon>Rhizobium/Agrobacterium group</taxon>
        <taxon>Rhizobium</taxon>
    </lineage>
</organism>
<reference evidence="4 5" key="1">
    <citation type="submission" date="2020-08" db="EMBL/GenBank/DDBJ databases">
        <title>Genomic Encyclopedia of Type Strains, Phase IV (KMG-IV): sequencing the most valuable type-strain genomes for metagenomic binning, comparative biology and taxonomic classification.</title>
        <authorList>
            <person name="Goeker M."/>
        </authorList>
    </citation>
    <scope>NUCLEOTIDE SEQUENCE [LARGE SCALE GENOMIC DNA]</scope>
    <source>
        <strain evidence="4 5">DSM 100734</strain>
    </source>
</reference>
<dbReference type="RefSeq" id="WP_183996336.1">
    <property type="nucleotide sequence ID" value="NZ_BMHW01000009.1"/>
</dbReference>
<dbReference type="InterPro" id="IPR037972">
    <property type="entry name" value="RepB_N"/>
</dbReference>
<protein>
    <submittedName>
        <fullName evidence="4">ParB family chromosome partitioning protein</fullName>
    </submittedName>
</protein>
<feature type="domain" description="ParB-like N-terminal" evidence="3">
    <location>
        <begin position="59"/>
        <end position="150"/>
    </location>
</feature>
<dbReference type="Pfam" id="PF02195">
    <property type="entry name" value="ParB_N"/>
    <property type="match status" value="1"/>
</dbReference>
<gene>
    <name evidence="4" type="ORF">HNQ72_005073</name>
</gene>
<dbReference type="InterPro" id="IPR011111">
    <property type="entry name" value="Plasmid_RepB"/>
</dbReference>
<dbReference type="GO" id="GO:0003677">
    <property type="term" value="F:DNA binding"/>
    <property type="evidence" value="ECO:0007669"/>
    <property type="project" value="InterPro"/>
</dbReference>
<dbReference type="NCBIfam" id="TIGR00180">
    <property type="entry name" value="parB_part"/>
    <property type="match status" value="1"/>
</dbReference>
<dbReference type="InterPro" id="IPR004437">
    <property type="entry name" value="ParB/RepB/Spo0J"/>
</dbReference>
<dbReference type="InterPro" id="IPR003115">
    <property type="entry name" value="ParB_N"/>
</dbReference>
<dbReference type="Gene3D" id="3.90.1530.30">
    <property type="match status" value="1"/>
</dbReference>
<dbReference type="InterPro" id="IPR050336">
    <property type="entry name" value="Chromosome_partition/occlusion"/>
</dbReference>
<evidence type="ECO:0000313" key="5">
    <source>
        <dbReference type="Proteomes" id="UP000547879"/>
    </source>
</evidence>
<sequence length="328" mass="36089">MARKNVFANITSPSNEVTERKATPGYATHGASRSMISSLSELRDKVAQAEQHVPGETIIELDPELLDSSFVSDRMGVDDIAYAELLEAIRERGQDSPIQVRPHPTADGRYQIVFGHRRARAAKDLGRPVRAVVKAISDADHVIAQGQENSARENLSFIERAMFAQRLVELSYDRSTIQTALSVDAPMLTRMLSVSGRVPAEIATAIGAAKSVGRDRWTEFAQHIERPATLELARTLVDDPAFPSLTSDARFELLAKAFKKAAKPAKRPSNASEWRADDSSVRAEFKGSGKSYSIALKANDAGRFGRFIAENLDRLHQEFLKATETEGK</sequence>
<evidence type="ECO:0000313" key="4">
    <source>
        <dbReference type="EMBL" id="MBB6165227.1"/>
    </source>
</evidence>
<accession>A0A7W9YAW3</accession>
<dbReference type="InterPro" id="IPR036086">
    <property type="entry name" value="ParB/Sulfiredoxin_sf"/>
</dbReference>
<dbReference type="Gene3D" id="1.10.10.2830">
    <property type="match status" value="1"/>
</dbReference>
<proteinExistence type="inferred from homology"/>
<dbReference type="NCBIfam" id="TIGR03454">
    <property type="entry name" value="partition_RepB"/>
    <property type="match status" value="1"/>
</dbReference>
<evidence type="ECO:0000256" key="2">
    <source>
        <dbReference type="SAM" id="MobiDB-lite"/>
    </source>
</evidence>
<evidence type="ECO:0000256" key="1">
    <source>
        <dbReference type="ARBA" id="ARBA00006295"/>
    </source>
</evidence>
<dbReference type="InterPro" id="IPR017819">
    <property type="entry name" value="Plasmid_partition_RepB"/>
</dbReference>
<evidence type="ECO:0000259" key="3">
    <source>
        <dbReference type="SMART" id="SM00470"/>
    </source>
</evidence>
<name>A0A7W9YAW3_9HYPH</name>
<keyword evidence="5" id="KW-1185">Reference proteome</keyword>